<feature type="transmembrane region" description="Helical" evidence="3">
    <location>
        <begin position="6"/>
        <end position="27"/>
    </location>
</feature>
<name>A0A9D7SQJ1_9BACT</name>
<dbReference type="Pfam" id="PF00149">
    <property type="entry name" value="Metallophos"/>
    <property type="match status" value="1"/>
</dbReference>
<sequence>MATRIIFLSVILLLIDLFAFQAFKYILGSSGKSIRIITYAIYWSVPLITIAFLVTAVTGWSDHLPNTFKVILRALIFILYFSKLLIALMILIDDLRRLLFGALNLGFKDHWSLSTVRSRWMPYAGLILGAIPAISLIYGMSGNAYRYKLWKTRLNIKDLHPDLSGFKIIQISDIHSGSFLLKEPVEHSIKIINDQKPDIVFFTGDLVNALASEMEPFIEMFSKIQAPLGVYSILGNHDYGDYHPWTNTEDKHKNFEELKEMHKKLGWTLLLNEHRQVAVKDALLNIIGVENYSSHPRFPKYGDLVKATADLEGGSFNVLLSHDPSHWDDQVIKDYKHIDLTLSGHTHGFQFGVEIPGFKWSPIQYVYPRWSGLYQQADQYLYVNRGLGYLGYPGRVGILPEITLLTLQTA</sequence>
<reference evidence="5 6" key="1">
    <citation type="submission" date="2020-10" db="EMBL/GenBank/DDBJ databases">
        <title>Connecting structure to function with the recovery of over 1000 high-quality activated sludge metagenome-assembled genomes encoding full-length rRNA genes using long-read sequencing.</title>
        <authorList>
            <person name="Singleton C.M."/>
            <person name="Petriglieri F."/>
            <person name="Kristensen J.M."/>
            <person name="Kirkegaard R.H."/>
            <person name="Michaelsen T.Y."/>
            <person name="Andersen M.H."/>
            <person name="Karst S.M."/>
            <person name="Dueholm M.S."/>
            <person name="Nielsen P.H."/>
            <person name="Albertsen M."/>
        </authorList>
    </citation>
    <scope>NUCLEOTIDE SEQUENCE [LARGE SCALE GENOMIC DNA]</scope>
    <source>
        <strain evidence="5">Ribe_18-Q3-R11-54_MAXAC.273</strain>
    </source>
</reference>
<dbReference type="InterPro" id="IPR004843">
    <property type="entry name" value="Calcineurin-like_PHP"/>
</dbReference>
<evidence type="ECO:0000256" key="1">
    <source>
        <dbReference type="ARBA" id="ARBA00022723"/>
    </source>
</evidence>
<feature type="transmembrane region" description="Helical" evidence="3">
    <location>
        <begin position="120"/>
        <end position="140"/>
    </location>
</feature>
<dbReference type="InterPro" id="IPR051158">
    <property type="entry name" value="Metallophosphoesterase_sf"/>
</dbReference>
<evidence type="ECO:0000256" key="2">
    <source>
        <dbReference type="ARBA" id="ARBA00022801"/>
    </source>
</evidence>
<keyword evidence="3" id="KW-0812">Transmembrane</keyword>
<dbReference type="EMBL" id="JADKGY010000001">
    <property type="protein sequence ID" value="MBK9981258.1"/>
    <property type="molecule type" value="Genomic_DNA"/>
</dbReference>
<dbReference type="PANTHER" id="PTHR31302">
    <property type="entry name" value="TRANSMEMBRANE PROTEIN WITH METALLOPHOSPHOESTERASE DOMAIN-RELATED"/>
    <property type="match status" value="1"/>
</dbReference>
<protein>
    <submittedName>
        <fullName evidence="5">Metallophosphoesterase</fullName>
    </submittedName>
</protein>
<dbReference type="GO" id="GO:0016020">
    <property type="term" value="C:membrane"/>
    <property type="evidence" value="ECO:0007669"/>
    <property type="project" value="GOC"/>
</dbReference>
<evidence type="ECO:0000313" key="5">
    <source>
        <dbReference type="EMBL" id="MBK9981258.1"/>
    </source>
</evidence>
<dbReference type="GO" id="GO:0009245">
    <property type="term" value="P:lipid A biosynthetic process"/>
    <property type="evidence" value="ECO:0007669"/>
    <property type="project" value="TreeGrafter"/>
</dbReference>
<evidence type="ECO:0000313" key="6">
    <source>
        <dbReference type="Proteomes" id="UP000808337"/>
    </source>
</evidence>
<evidence type="ECO:0000259" key="4">
    <source>
        <dbReference type="Pfam" id="PF00149"/>
    </source>
</evidence>
<evidence type="ECO:0000256" key="3">
    <source>
        <dbReference type="SAM" id="Phobius"/>
    </source>
</evidence>
<dbReference type="Proteomes" id="UP000808337">
    <property type="component" value="Unassembled WGS sequence"/>
</dbReference>
<keyword evidence="3" id="KW-0472">Membrane</keyword>
<feature type="transmembrane region" description="Helical" evidence="3">
    <location>
        <begin position="39"/>
        <end position="58"/>
    </location>
</feature>
<keyword evidence="2" id="KW-0378">Hydrolase</keyword>
<organism evidence="5 6">
    <name type="scientific">Candidatus Opimibacter skivensis</name>
    <dbReference type="NCBI Taxonomy" id="2982028"/>
    <lineage>
        <taxon>Bacteria</taxon>
        <taxon>Pseudomonadati</taxon>
        <taxon>Bacteroidota</taxon>
        <taxon>Saprospiria</taxon>
        <taxon>Saprospirales</taxon>
        <taxon>Saprospiraceae</taxon>
        <taxon>Candidatus Opimibacter</taxon>
    </lineage>
</organism>
<dbReference type="Gene3D" id="3.60.21.10">
    <property type="match status" value="1"/>
</dbReference>
<dbReference type="CDD" id="cd07385">
    <property type="entry name" value="MPP_YkuE_C"/>
    <property type="match status" value="1"/>
</dbReference>
<comment type="caution">
    <text evidence="5">The sequence shown here is derived from an EMBL/GenBank/DDBJ whole genome shotgun (WGS) entry which is preliminary data.</text>
</comment>
<keyword evidence="3" id="KW-1133">Transmembrane helix</keyword>
<proteinExistence type="predicted"/>
<dbReference type="InterPro" id="IPR029052">
    <property type="entry name" value="Metallo-depent_PP-like"/>
</dbReference>
<feature type="domain" description="Calcineurin-like phosphoesterase" evidence="4">
    <location>
        <begin position="166"/>
        <end position="348"/>
    </location>
</feature>
<dbReference type="PANTHER" id="PTHR31302:SF31">
    <property type="entry name" value="PHOSPHODIESTERASE YAEI"/>
    <property type="match status" value="1"/>
</dbReference>
<dbReference type="GO" id="GO:0008758">
    <property type="term" value="F:UDP-2,3-diacylglucosamine hydrolase activity"/>
    <property type="evidence" value="ECO:0007669"/>
    <property type="project" value="TreeGrafter"/>
</dbReference>
<gene>
    <name evidence="5" type="ORF">IPP15_02335</name>
</gene>
<feature type="transmembrane region" description="Helical" evidence="3">
    <location>
        <begin position="70"/>
        <end position="92"/>
    </location>
</feature>
<dbReference type="GO" id="GO:0046872">
    <property type="term" value="F:metal ion binding"/>
    <property type="evidence" value="ECO:0007669"/>
    <property type="project" value="UniProtKB-KW"/>
</dbReference>
<dbReference type="SUPFAM" id="SSF56300">
    <property type="entry name" value="Metallo-dependent phosphatases"/>
    <property type="match status" value="1"/>
</dbReference>
<dbReference type="AlphaFoldDB" id="A0A9D7SQJ1"/>
<accession>A0A9D7SQJ1</accession>
<keyword evidence="1" id="KW-0479">Metal-binding</keyword>